<evidence type="ECO:0000313" key="1">
    <source>
        <dbReference type="EMBL" id="MPM78529.1"/>
    </source>
</evidence>
<comment type="caution">
    <text evidence="1">The sequence shown here is derived from an EMBL/GenBank/DDBJ whole genome shotgun (WGS) entry which is preliminary data.</text>
</comment>
<accession>A0A645CNQ8</accession>
<evidence type="ECO:0008006" key="2">
    <source>
        <dbReference type="Google" id="ProtNLM"/>
    </source>
</evidence>
<dbReference type="EMBL" id="VSSQ01028706">
    <property type="protein sequence ID" value="MPM78529.1"/>
    <property type="molecule type" value="Genomic_DNA"/>
</dbReference>
<dbReference type="Pfam" id="PF06949">
    <property type="entry name" value="DUF1292"/>
    <property type="match status" value="1"/>
</dbReference>
<reference evidence="1" key="1">
    <citation type="submission" date="2019-08" db="EMBL/GenBank/DDBJ databases">
        <authorList>
            <person name="Kucharzyk K."/>
            <person name="Murdoch R.W."/>
            <person name="Higgins S."/>
            <person name="Loffler F."/>
        </authorList>
    </citation>
    <scope>NUCLEOTIDE SEQUENCE</scope>
</reference>
<dbReference type="InterPro" id="IPR009711">
    <property type="entry name" value="UPF0473"/>
</dbReference>
<name>A0A645CNQ8_9ZZZZ</name>
<protein>
    <recommendedName>
        <fullName evidence="2">DUF1292 domain-containing protein</fullName>
    </recommendedName>
</protein>
<organism evidence="1">
    <name type="scientific">bioreactor metagenome</name>
    <dbReference type="NCBI Taxonomy" id="1076179"/>
    <lineage>
        <taxon>unclassified sequences</taxon>
        <taxon>metagenomes</taxon>
        <taxon>ecological metagenomes</taxon>
    </lineage>
</organism>
<dbReference type="AlphaFoldDB" id="A0A645CNQ8"/>
<proteinExistence type="predicted"/>
<gene>
    <name evidence="1" type="ORF">SDC9_125540</name>
</gene>
<sequence length="107" mass="12472">MDDKELEMLEDDEQIVVMSDDEGNEFYYREEMVIPLGDKNFALLVAIDECGCEDEECECHDENDEPDVYIARIDFDEDGEAIYLDPTEEEFEAVKTAYEEMMNSSEE</sequence>